<dbReference type="Proteomes" id="UP000245829">
    <property type="component" value="Unassembled WGS sequence"/>
</dbReference>
<dbReference type="OrthoDB" id="3339at2157"/>
<reference evidence="1 2" key="1">
    <citation type="submission" date="2018-05" db="EMBL/GenBank/DDBJ databases">
        <title>genome sequencing of Nitrosopumilus sp. NM25.</title>
        <authorList>
            <person name="Mori K."/>
            <person name="Nakagawa T."/>
        </authorList>
    </citation>
    <scope>NUCLEOTIDE SEQUENCE [LARGE SCALE GENOMIC DNA]</scope>
    <source>
        <strain evidence="1 2">NM25</strain>
    </source>
</reference>
<keyword evidence="2" id="KW-1185">Reference proteome</keyword>
<gene>
    <name evidence="1" type="ORF">NZNM25_01900</name>
</gene>
<evidence type="ECO:0000313" key="1">
    <source>
        <dbReference type="EMBL" id="GBH33399.1"/>
    </source>
</evidence>
<comment type="caution">
    <text evidence="1">The sequence shown here is derived from an EMBL/GenBank/DDBJ whole genome shotgun (WGS) entry which is preliminary data.</text>
</comment>
<dbReference type="AlphaFoldDB" id="A0A2S2KP38"/>
<dbReference type="EMBL" id="BGKI01000001">
    <property type="protein sequence ID" value="GBH33399.1"/>
    <property type="molecule type" value="Genomic_DNA"/>
</dbReference>
<sequence length="646" mass="73056">MNTNFLIIIVLGISASSSFFASDVYASIYFDKDVYTWTDKINIRVTEHGVDSEGTQVKIYTSNHELNYSLAKAGNGLFTGEIILTGFSHDVTGDGEPDTNPKTVGNGPNNGFLESDRDDDFTLSIKFADGGEIRKTAKINWNVATIDFDRLFNDSGERIYIKVHDVDMNLNPESRDKISIQVFSDSDKAGLVIDARELSDDPGTFVTIFSVSSQHDSKGNRLFALPSDMIYVQYDDHTLPKPYGIDDDLTVLVELPPFPLEQIDDKKIEWSQGNYKTKNGTSSAKIIVTDPEQNKFADSIDTVKARIFSDSSIEGITIELYETNKDSGIFERTFAFSDKRSAPNILYGRYGDTLTALYDPVQSFDSEGVFMAATAWLGSTGPPLERAPISHPRIMDSFGNFIDSPAVGQQIQITSDIANESDREQKFTYLVMIQDGTGITVSLAWIDGILNPESSFSPSASWIPQKEGHYVATMFVWESVDNPTALSPPIQIEFTVISEKEQKAKQYDDGDYMEMFMFVIPQGEFGQFTEFDLRTLHYYKINHQDVDSLPRLGMLVNMTADFPLEPLSELSLRINDDQITQYRQFFEQKCREQRPYATNDVCMNADFAFEHEEKWYYVYPKLAPHGNAIEDRKPSWDPEYFTRHEN</sequence>
<dbReference type="GeneID" id="76209521"/>
<organism evidence="1 2">
    <name type="scientific">Nitrosopumilus zosterae</name>
    <dbReference type="NCBI Taxonomy" id="718286"/>
    <lineage>
        <taxon>Archaea</taxon>
        <taxon>Nitrososphaerota</taxon>
        <taxon>Nitrososphaeria</taxon>
        <taxon>Nitrosopumilales</taxon>
        <taxon>Nitrosopumilaceae</taxon>
        <taxon>Nitrosopumilus</taxon>
    </lineage>
</organism>
<name>A0A2S2KP38_9ARCH</name>
<proteinExistence type="predicted"/>
<dbReference type="RefSeq" id="WP_146195961.1">
    <property type="nucleotide sequence ID" value="NZ_AP026695.1"/>
</dbReference>
<evidence type="ECO:0000313" key="2">
    <source>
        <dbReference type="Proteomes" id="UP000245829"/>
    </source>
</evidence>
<accession>A0A2S2KP38</accession>
<protein>
    <submittedName>
        <fullName evidence="1">Uncharacterized protein</fullName>
    </submittedName>
</protein>